<sequence>MVGKAGSYTRGPELRGGPPGLPDKGHVTHGDTPPAPADGAAVVEDQGQADRRGSSARCGARKLPVRQTHGSPSCTDVSPSSCARHIHPAIRVGPCCQGYTKSETPHVRFPGVPSTGAAH</sequence>
<evidence type="ECO:0000313" key="2">
    <source>
        <dbReference type="EMBL" id="CAB1441474.1"/>
    </source>
</evidence>
<accession>A0A9N7YXM9</accession>
<proteinExistence type="predicted"/>
<keyword evidence="3" id="KW-1185">Reference proteome</keyword>
<evidence type="ECO:0000256" key="1">
    <source>
        <dbReference type="SAM" id="MobiDB-lite"/>
    </source>
</evidence>
<protein>
    <submittedName>
        <fullName evidence="2">Uncharacterized protein</fullName>
    </submittedName>
</protein>
<reference evidence="2" key="1">
    <citation type="submission" date="2020-03" db="EMBL/GenBank/DDBJ databases">
        <authorList>
            <person name="Weist P."/>
        </authorList>
    </citation>
    <scope>NUCLEOTIDE SEQUENCE</scope>
</reference>
<feature type="region of interest" description="Disordered" evidence="1">
    <location>
        <begin position="1"/>
        <end position="80"/>
    </location>
</feature>
<organism evidence="2 3">
    <name type="scientific">Pleuronectes platessa</name>
    <name type="common">European plaice</name>
    <dbReference type="NCBI Taxonomy" id="8262"/>
    <lineage>
        <taxon>Eukaryota</taxon>
        <taxon>Metazoa</taxon>
        <taxon>Chordata</taxon>
        <taxon>Craniata</taxon>
        <taxon>Vertebrata</taxon>
        <taxon>Euteleostomi</taxon>
        <taxon>Actinopterygii</taxon>
        <taxon>Neopterygii</taxon>
        <taxon>Teleostei</taxon>
        <taxon>Neoteleostei</taxon>
        <taxon>Acanthomorphata</taxon>
        <taxon>Carangaria</taxon>
        <taxon>Pleuronectiformes</taxon>
        <taxon>Pleuronectoidei</taxon>
        <taxon>Pleuronectidae</taxon>
        <taxon>Pleuronectes</taxon>
    </lineage>
</organism>
<dbReference type="Proteomes" id="UP001153269">
    <property type="component" value="Unassembled WGS sequence"/>
</dbReference>
<comment type="caution">
    <text evidence="2">The sequence shown here is derived from an EMBL/GenBank/DDBJ whole genome shotgun (WGS) entry which is preliminary data.</text>
</comment>
<dbReference type="EMBL" id="CADEAL010002652">
    <property type="protein sequence ID" value="CAB1441474.1"/>
    <property type="molecule type" value="Genomic_DNA"/>
</dbReference>
<dbReference type="AlphaFoldDB" id="A0A9N7YXM9"/>
<gene>
    <name evidence="2" type="ORF">PLEPLA_LOCUS29240</name>
</gene>
<feature type="compositionally biased region" description="Polar residues" evidence="1">
    <location>
        <begin position="68"/>
        <end position="80"/>
    </location>
</feature>
<evidence type="ECO:0000313" key="3">
    <source>
        <dbReference type="Proteomes" id="UP001153269"/>
    </source>
</evidence>
<name>A0A9N7YXM9_PLEPL</name>